<evidence type="ECO:0000256" key="12">
    <source>
        <dbReference type="ARBA" id="ARBA00023242"/>
    </source>
</evidence>
<dbReference type="GO" id="GO:0003677">
    <property type="term" value="F:DNA binding"/>
    <property type="evidence" value="ECO:0007669"/>
    <property type="project" value="UniProtKB-KW"/>
</dbReference>
<evidence type="ECO:0000256" key="2">
    <source>
        <dbReference type="ARBA" id="ARBA00004484"/>
    </source>
</evidence>
<dbReference type="PROSITE" id="PS50888">
    <property type="entry name" value="BHLH"/>
    <property type="match status" value="1"/>
</dbReference>
<dbReference type="SUPFAM" id="SSF54506">
    <property type="entry name" value="Diaminopimelate epimerase-like"/>
    <property type="match status" value="1"/>
</dbReference>
<keyword evidence="5" id="KW-0217">Developmental protein</keyword>
<dbReference type="GO" id="GO:0007399">
    <property type="term" value="P:nervous system development"/>
    <property type="evidence" value="ECO:0007669"/>
    <property type="project" value="UniProtKB-KW"/>
</dbReference>
<feature type="domain" description="BHLH" evidence="14">
    <location>
        <begin position="277"/>
        <end position="329"/>
    </location>
</feature>
<evidence type="ECO:0000256" key="8">
    <source>
        <dbReference type="ARBA" id="ARBA00023015"/>
    </source>
</evidence>
<dbReference type="InterPro" id="IPR011598">
    <property type="entry name" value="bHLH_dom"/>
</dbReference>
<organism evidence="15 16">
    <name type="scientific">Callipepla squamata</name>
    <name type="common">Scaled quail</name>
    <dbReference type="NCBI Taxonomy" id="9009"/>
    <lineage>
        <taxon>Eukaryota</taxon>
        <taxon>Metazoa</taxon>
        <taxon>Chordata</taxon>
        <taxon>Craniata</taxon>
        <taxon>Vertebrata</taxon>
        <taxon>Euteleostomi</taxon>
        <taxon>Archelosauria</taxon>
        <taxon>Archosauria</taxon>
        <taxon>Dinosauria</taxon>
        <taxon>Saurischia</taxon>
        <taxon>Theropoda</taxon>
        <taxon>Coelurosauria</taxon>
        <taxon>Aves</taxon>
        <taxon>Neognathae</taxon>
        <taxon>Galloanserae</taxon>
        <taxon>Galliformes</taxon>
        <taxon>Odontophoridae</taxon>
        <taxon>Callipepla</taxon>
    </lineage>
</organism>
<evidence type="ECO:0000313" key="16">
    <source>
        <dbReference type="Proteomes" id="UP000198323"/>
    </source>
</evidence>
<dbReference type="InterPro" id="IPR003719">
    <property type="entry name" value="Phenazine_PhzF-like"/>
</dbReference>
<protein>
    <recommendedName>
        <fullName evidence="14">BHLH domain-containing protein</fullName>
    </recommendedName>
</protein>
<evidence type="ECO:0000259" key="14">
    <source>
        <dbReference type="PROSITE" id="PS50888"/>
    </source>
</evidence>
<accession>A0A226N9D2</accession>
<dbReference type="SUPFAM" id="SSF47459">
    <property type="entry name" value="HLH, helix-loop-helix DNA-binding domain"/>
    <property type="match status" value="1"/>
</dbReference>
<evidence type="ECO:0000256" key="7">
    <source>
        <dbReference type="ARBA" id="ARBA00022902"/>
    </source>
</evidence>
<keyword evidence="7" id="KW-0524">Neurogenesis</keyword>
<evidence type="ECO:0000256" key="9">
    <source>
        <dbReference type="ARBA" id="ARBA00023125"/>
    </source>
</evidence>
<dbReference type="GO" id="GO:0043204">
    <property type="term" value="C:perikaryon"/>
    <property type="evidence" value="ECO:0007669"/>
    <property type="project" value="UniProtKB-SubCell"/>
</dbReference>
<dbReference type="OrthoDB" id="75169at2759"/>
<evidence type="ECO:0000256" key="13">
    <source>
        <dbReference type="ARBA" id="ARBA00023273"/>
    </source>
</evidence>
<dbReference type="GO" id="GO:0006355">
    <property type="term" value="P:regulation of DNA-templated transcription"/>
    <property type="evidence" value="ECO:0007669"/>
    <property type="project" value="InterPro"/>
</dbReference>
<dbReference type="EMBL" id="MCFN01000142">
    <property type="protein sequence ID" value="OXB63890.1"/>
    <property type="molecule type" value="Genomic_DNA"/>
</dbReference>
<evidence type="ECO:0000256" key="4">
    <source>
        <dbReference type="ARBA" id="ARBA00008270"/>
    </source>
</evidence>
<dbReference type="STRING" id="9009.A0A226N9D2"/>
<proteinExistence type="inferred from homology"/>
<dbReference type="Pfam" id="PF02567">
    <property type="entry name" value="PhzC-PhzF"/>
    <property type="match status" value="2"/>
</dbReference>
<dbReference type="PANTHER" id="PTHR13774">
    <property type="entry name" value="PHENAZINE BIOSYNTHESIS PROTEIN"/>
    <property type="match status" value="1"/>
</dbReference>
<dbReference type="GO" id="GO:0003407">
    <property type="term" value="P:neural retina development"/>
    <property type="evidence" value="ECO:0007669"/>
    <property type="project" value="InterPro"/>
</dbReference>
<dbReference type="Gene3D" id="3.10.310.10">
    <property type="entry name" value="Diaminopimelate Epimerase, Chain A, domain 1"/>
    <property type="match status" value="3"/>
</dbReference>
<dbReference type="PANTHER" id="PTHR13774:SF17">
    <property type="entry name" value="PHENAZINE BIOSYNTHESIS-LIKE DOMAIN-CONTAINING PROTEIN"/>
    <property type="match status" value="1"/>
</dbReference>
<dbReference type="AlphaFoldDB" id="A0A226N9D2"/>
<dbReference type="Pfam" id="PF00010">
    <property type="entry name" value="HLH"/>
    <property type="match status" value="1"/>
</dbReference>
<evidence type="ECO:0000256" key="5">
    <source>
        <dbReference type="ARBA" id="ARBA00022473"/>
    </source>
</evidence>
<dbReference type="Proteomes" id="UP000198323">
    <property type="component" value="Unassembled WGS sequence"/>
</dbReference>
<sequence length="389" mass="44116">MQLPVFTVDAFTKSPFGGNPAAVCLLENDLDEDLHQRIATEMNLSETAFIRKLHPADDFTKKNPNSVLTFVTLSGELKTRQEKDRIVMDLPLYPTYPQVLEEVEELIKAATGDMVVQDLRYSPDTKKLLVRLSDAYERSVLEDLQVGAQRFLSAEKTGKVKGLILTLKGKSDGKDQGHDFYSRYFAPWYGVLEDPVTGSAHAVLSSYWSEQLGKKEMLGISLLLLKPETDNATAAKINMKTCKSSHLDSGVESDVQCRSGPGCVVKCSTERMESAAKRRLAANARERRRMQGLNTAFDRLRKVVPQWGQDKKLSKYETLQMALSYIMALTRILAEAERYSTEREWINLHCEHFHPESYHHFTGQKMATDSDPYAQRIFSYHPEHFQIAN</sequence>
<dbReference type="GO" id="GO:0016853">
    <property type="term" value="F:isomerase activity"/>
    <property type="evidence" value="ECO:0007669"/>
    <property type="project" value="UniProtKB-KW"/>
</dbReference>
<dbReference type="GO" id="GO:0046983">
    <property type="term" value="F:protein dimerization activity"/>
    <property type="evidence" value="ECO:0007669"/>
    <property type="project" value="InterPro"/>
</dbReference>
<dbReference type="GO" id="GO:0030424">
    <property type="term" value="C:axon"/>
    <property type="evidence" value="ECO:0007669"/>
    <property type="project" value="UniProtKB-SubCell"/>
</dbReference>
<dbReference type="GO" id="GO:0005634">
    <property type="term" value="C:nucleus"/>
    <property type="evidence" value="ECO:0007669"/>
    <property type="project" value="UniProtKB-SubCell"/>
</dbReference>
<dbReference type="FunFam" id="4.10.280.10:FF:000025">
    <property type="entry name" value="protein atonal homolog 7"/>
    <property type="match status" value="1"/>
</dbReference>
<keyword evidence="8" id="KW-0805">Transcription regulation</keyword>
<name>A0A226N9D2_CALSU</name>
<evidence type="ECO:0000256" key="1">
    <source>
        <dbReference type="ARBA" id="ARBA00004123"/>
    </source>
</evidence>
<comment type="subcellular location">
    <subcellularLocation>
        <location evidence="3">Cell projection</location>
        <location evidence="3">Axon</location>
    </subcellularLocation>
    <subcellularLocation>
        <location evidence="1">Nucleus</location>
    </subcellularLocation>
    <subcellularLocation>
        <location evidence="2">Perikaryon</location>
    </subcellularLocation>
</comment>
<dbReference type="GO" id="GO:0030154">
    <property type="term" value="P:cell differentiation"/>
    <property type="evidence" value="ECO:0007669"/>
    <property type="project" value="UniProtKB-KW"/>
</dbReference>
<dbReference type="CDD" id="cd19714">
    <property type="entry name" value="bHLH_TS_ATOH7"/>
    <property type="match status" value="1"/>
</dbReference>
<dbReference type="InterPro" id="IPR036638">
    <property type="entry name" value="HLH_DNA-bd_sf"/>
</dbReference>
<comment type="caution">
    <text evidence="15">The sequence shown here is derived from an EMBL/GenBank/DDBJ whole genome shotgun (WGS) entry which is preliminary data.</text>
</comment>
<keyword evidence="9" id="KW-0238">DNA-binding</keyword>
<keyword evidence="12" id="KW-0539">Nucleus</keyword>
<keyword evidence="10" id="KW-0804">Transcription</keyword>
<dbReference type="GO" id="GO:0005737">
    <property type="term" value="C:cytoplasm"/>
    <property type="evidence" value="ECO:0007669"/>
    <property type="project" value="TreeGrafter"/>
</dbReference>
<evidence type="ECO:0000256" key="6">
    <source>
        <dbReference type="ARBA" id="ARBA00022782"/>
    </source>
</evidence>
<dbReference type="SMART" id="SM00353">
    <property type="entry name" value="HLH"/>
    <property type="match status" value="1"/>
</dbReference>
<keyword evidence="16" id="KW-1185">Reference proteome</keyword>
<evidence type="ECO:0000256" key="11">
    <source>
        <dbReference type="ARBA" id="ARBA00023235"/>
    </source>
</evidence>
<dbReference type="InterPro" id="IPR032663">
    <property type="entry name" value="ATOH7_bHLH"/>
</dbReference>
<keyword evidence="11" id="KW-0413">Isomerase</keyword>
<keyword evidence="6" id="KW-0221">Differentiation</keyword>
<evidence type="ECO:0000313" key="15">
    <source>
        <dbReference type="EMBL" id="OXB63890.1"/>
    </source>
</evidence>
<gene>
    <name evidence="15" type="ORF">ASZ78_004185</name>
</gene>
<reference evidence="15 16" key="1">
    <citation type="submission" date="2016-07" db="EMBL/GenBank/DDBJ databases">
        <title>Disparate Historic Effective Population Sizes Predicted by Modern Levels of Genome Diversity for the Scaled Quail (Callipepla squamata) and the Northern Bobwhite (Colinus virginianus): Inferences from First and Second Generation Draft Genome Assemblies for Sympatric New World Quail.</title>
        <authorList>
            <person name="Oldeschulte D.L."/>
            <person name="Halley Y.A."/>
            <person name="Bhattarai E.K."/>
            <person name="Brashear W.A."/>
            <person name="Hill J."/>
            <person name="Metz R.P."/>
            <person name="Johnson C.D."/>
            <person name="Rollins D."/>
            <person name="Peterson M.J."/>
            <person name="Bickhart D.M."/>
            <person name="Decker J.E."/>
            <person name="Seabury C.M."/>
        </authorList>
    </citation>
    <scope>NUCLEOTIDE SEQUENCE [LARGE SCALE GENOMIC DNA]</scope>
    <source>
        <strain evidence="15 16">Texas</strain>
        <tissue evidence="15">Leg muscle</tissue>
    </source>
</reference>
<dbReference type="Gene3D" id="4.10.280.10">
    <property type="entry name" value="Helix-loop-helix DNA-binding domain"/>
    <property type="match status" value="1"/>
</dbReference>
<evidence type="ECO:0000256" key="10">
    <source>
        <dbReference type="ARBA" id="ARBA00023163"/>
    </source>
</evidence>
<evidence type="ECO:0000256" key="3">
    <source>
        <dbReference type="ARBA" id="ARBA00004489"/>
    </source>
</evidence>
<comment type="similarity">
    <text evidence="4">Belongs to the PhzF family.</text>
</comment>
<keyword evidence="13" id="KW-0966">Cell projection</keyword>